<feature type="compositionally biased region" description="Low complexity" evidence="1">
    <location>
        <begin position="25"/>
        <end position="41"/>
    </location>
</feature>
<sequence>MPRKLGLIAVLFALTACGGTVSKDTAASPSAPSASPTASPSPTGPNVGGCFTEADGGIFSYGDGYTGVIMGTGPVGAVVSYERGGDVCAWRPLADRLKAAGYRVLLYDRSGAAAFGEDLIVEMAGRLRKEGVKRLFLVGGSIGGHMSIVAATRLKKPAAAVVSLSGFALAEEVAPLDVPLLQITAENDRSPTPSIVEEVARAAVDSPDRPVVIVRGEGAHASRLFETAQSQMVLDTIMAFLAKHDG</sequence>
<evidence type="ECO:0008006" key="5">
    <source>
        <dbReference type="Google" id="ProtNLM"/>
    </source>
</evidence>
<feature type="region of interest" description="Disordered" evidence="1">
    <location>
        <begin position="23"/>
        <end position="46"/>
    </location>
</feature>
<comment type="caution">
    <text evidence="3">The sequence shown here is derived from an EMBL/GenBank/DDBJ whole genome shotgun (WGS) entry which is preliminary data.</text>
</comment>
<dbReference type="OrthoDB" id="3531232at2"/>
<keyword evidence="4" id="KW-1185">Reference proteome</keyword>
<reference evidence="3 4" key="1">
    <citation type="submission" date="2019-10" db="EMBL/GenBank/DDBJ databases">
        <title>Whole genome shotgun sequence of Acrocarpospora macrocephala NBRC 16266.</title>
        <authorList>
            <person name="Ichikawa N."/>
            <person name="Kimura A."/>
            <person name="Kitahashi Y."/>
            <person name="Komaki H."/>
            <person name="Oguchi A."/>
        </authorList>
    </citation>
    <scope>NUCLEOTIDE SEQUENCE [LARGE SCALE GENOMIC DNA]</scope>
    <source>
        <strain evidence="3 4">NBRC 16266</strain>
    </source>
</reference>
<proteinExistence type="predicted"/>
<feature type="chain" id="PRO_5038619619" description="Alpha/beta hydrolase" evidence="2">
    <location>
        <begin position="23"/>
        <end position="246"/>
    </location>
</feature>
<organism evidence="3 4">
    <name type="scientific">Acrocarpospora macrocephala</name>
    <dbReference type="NCBI Taxonomy" id="150177"/>
    <lineage>
        <taxon>Bacteria</taxon>
        <taxon>Bacillati</taxon>
        <taxon>Actinomycetota</taxon>
        <taxon>Actinomycetes</taxon>
        <taxon>Streptosporangiales</taxon>
        <taxon>Streptosporangiaceae</taxon>
        <taxon>Acrocarpospora</taxon>
    </lineage>
</organism>
<dbReference type="Proteomes" id="UP000331127">
    <property type="component" value="Unassembled WGS sequence"/>
</dbReference>
<dbReference type="SUPFAM" id="SSF53474">
    <property type="entry name" value="alpha/beta-Hydrolases"/>
    <property type="match status" value="1"/>
</dbReference>
<dbReference type="EMBL" id="BLAE01000034">
    <property type="protein sequence ID" value="GES12028.1"/>
    <property type="molecule type" value="Genomic_DNA"/>
</dbReference>
<dbReference type="PROSITE" id="PS51257">
    <property type="entry name" value="PROKAR_LIPOPROTEIN"/>
    <property type="match status" value="1"/>
</dbReference>
<protein>
    <recommendedName>
        <fullName evidence="5">Alpha/beta hydrolase</fullName>
    </recommendedName>
</protein>
<keyword evidence="2" id="KW-0732">Signal</keyword>
<evidence type="ECO:0000256" key="2">
    <source>
        <dbReference type="SAM" id="SignalP"/>
    </source>
</evidence>
<gene>
    <name evidence="3" type="ORF">Amac_056250</name>
</gene>
<name>A0A5M3X144_9ACTN</name>
<evidence type="ECO:0000313" key="3">
    <source>
        <dbReference type="EMBL" id="GES12028.1"/>
    </source>
</evidence>
<dbReference type="Gene3D" id="3.40.50.1820">
    <property type="entry name" value="alpha/beta hydrolase"/>
    <property type="match status" value="1"/>
</dbReference>
<accession>A0A5M3X144</accession>
<dbReference type="RefSeq" id="WP_155357370.1">
    <property type="nucleotide sequence ID" value="NZ_BAAAHL010000030.1"/>
</dbReference>
<feature type="signal peptide" evidence="2">
    <location>
        <begin position="1"/>
        <end position="22"/>
    </location>
</feature>
<evidence type="ECO:0000256" key="1">
    <source>
        <dbReference type="SAM" id="MobiDB-lite"/>
    </source>
</evidence>
<dbReference type="InterPro" id="IPR029058">
    <property type="entry name" value="AB_hydrolase_fold"/>
</dbReference>
<evidence type="ECO:0000313" key="4">
    <source>
        <dbReference type="Proteomes" id="UP000331127"/>
    </source>
</evidence>
<dbReference type="AlphaFoldDB" id="A0A5M3X144"/>